<dbReference type="AlphaFoldDB" id="A0AAV1CU70"/>
<name>A0AAV1CU70_OLDCO</name>
<dbReference type="Gene3D" id="2.40.50.140">
    <property type="entry name" value="Nucleic acid-binding proteins"/>
    <property type="match status" value="1"/>
</dbReference>
<evidence type="ECO:0000313" key="4">
    <source>
        <dbReference type="EMBL" id="CAI9098067.1"/>
    </source>
</evidence>
<dbReference type="PROSITE" id="PS50935">
    <property type="entry name" value="SSB"/>
    <property type="match status" value="1"/>
</dbReference>
<gene>
    <name evidence="4" type="ORF">OLC1_LOCUS8380</name>
</gene>
<dbReference type="InterPro" id="IPR000424">
    <property type="entry name" value="Primosome_PriB/ssb"/>
</dbReference>
<keyword evidence="1 2" id="KW-0238">DNA-binding</keyword>
<evidence type="ECO:0000256" key="2">
    <source>
        <dbReference type="PROSITE-ProRule" id="PRU00252"/>
    </source>
</evidence>
<dbReference type="EMBL" id="OX459120">
    <property type="protein sequence ID" value="CAI9098067.1"/>
    <property type="molecule type" value="Genomic_DNA"/>
</dbReference>
<dbReference type="GO" id="GO:0003697">
    <property type="term" value="F:single-stranded DNA binding"/>
    <property type="evidence" value="ECO:0007669"/>
    <property type="project" value="InterPro"/>
</dbReference>
<accession>A0AAV1CU70</accession>
<evidence type="ECO:0000313" key="5">
    <source>
        <dbReference type="Proteomes" id="UP001161247"/>
    </source>
</evidence>
<feature type="compositionally biased region" description="Polar residues" evidence="3">
    <location>
        <begin position="34"/>
        <end position="56"/>
    </location>
</feature>
<sequence>MNFLKQALSSYGSHSSRSWRQPLFLLRPITQSSPYSTTYKLSNPQPRKAKTTTQKPQEPPPPPPSSSSMSWHQRIKKQAEGSTDWPRPSEIPYQSKVANSVNLIGQVTTPVKFHSAPDGKSFAGAVISQENDEHLVIPMLFEGDLASVVDAHVKKNDCVYVEGKLSEDSLPFDLDDCRGNFHLVVENINFVVGYEKKPSRKKMVTNESGGGRTYPEKVNVQEYDDQLRPSKTPESEISEPEFSQDNLNSAKAVKKDDLGNDPWKDLVKNPGQWRDYREQKSNRTVVPKHPDFKHGRISLWLDSAPKWVLPEIEKMFGKVNSNEVKASKASKGEDSWKNLVEYPSKWWDNRLNKKNPKGPDFTHKETKEALWLNSAPNWVLPKLPEPKEKVANWGS</sequence>
<dbReference type="InterPro" id="IPR012340">
    <property type="entry name" value="NA-bd_OB-fold"/>
</dbReference>
<dbReference type="Proteomes" id="UP001161247">
    <property type="component" value="Chromosome 3"/>
</dbReference>
<dbReference type="InterPro" id="IPR011344">
    <property type="entry name" value="ssDNA-bd"/>
</dbReference>
<protein>
    <submittedName>
        <fullName evidence="4">OLC1v1034628C1</fullName>
    </submittedName>
</protein>
<feature type="region of interest" description="Disordered" evidence="3">
    <location>
        <begin position="199"/>
        <end position="247"/>
    </location>
</feature>
<dbReference type="PANTHER" id="PTHR10302:SF23">
    <property type="entry name" value="PROTEIN OSB4, CHLOROPLASTIC"/>
    <property type="match status" value="1"/>
</dbReference>
<organism evidence="4 5">
    <name type="scientific">Oldenlandia corymbosa var. corymbosa</name>
    <dbReference type="NCBI Taxonomy" id="529605"/>
    <lineage>
        <taxon>Eukaryota</taxon>
        <taxon>Viridiplantae</taxon>
        <taxon>Streptophyta</taxon>
        <taxon>Embryophyta</taxon>
        <taxon>Tracheophyta</taxon>
        <taxon>Spermatophyta</taxon>
        <taxon>Magnoliopsida</taxon>
        <taxon>eudicotyledons</taxon>
        <taxon>Gunneridae</taxon>
        <taxon>Pentapetalae</taxon>
        <taxon>asterids</taxon>
        <taxon>lamiids</taxon>
        <taxon>Gentianales</taxon>
        <taxon>Rubiaceae</taxon>
        <taxon>Rubioideae</taxon>
        <taxon>Spermacoceae</taxon>
        <taxon>Hedyotis-Oldenlandia complex</taxon>
        <taxon>Oldenlandia</taxon>
    </lineage>
</organism>
<dbReference type="PANTHER" id="PTHR10302">
    <property type="entry name" value="SINGLE-STRANDED DNA-BINDING PROTEIN"/>
    <property type="match status" value="1"/>
</dbReference>
<evidence type="ECO:0000256" key="3">
    <source>
        <dbReference type="SAM" id="MobiDB-lite"/>
    </source>
</evidence>
<reference evidence="4" key="1">
    <citation type="submission" date="2023-03" db="EMBL/GenBank/DDBJ databases">
        <authorList>
            <person name="Julca I."/>
        </authorList>
    </citation>
    <scope>NUCLEOTIDE SEQUENCE</scope>
</reference>
<keyword evidence="5" id="KW-1185">Reference proteome</keyword>
<proteinExistence type="predicted"/>
<dbReference type="GO" id="GO:0006264">
    <property type="term" value="P:mitochondrial DNA replication"/>
    <property type="evidence" value="ECO:0007669"/>
    <property type="project" value="TreeGrafter"/>
</dbReference>
<feature type="compositionally biased region" description="Basic and acidic residues" evidence="3">
    <location>
        <begin position="225"/>
        <end position="234"/>
    </location>
</feature>
<dbReference type="SUPFAM" id="SSF50249">
    <property type="entry name" value="Nucleic acid-binding proteins"/>
    <property type="match status" value="1"/>
</dbReference>
<feature type="region of interest" description="Disordered" evidence="3">
    <location>
        <begin position="34"/>
        <end position="91"/>
    </location>
</feature>
<dbReference type="GO" id="GO:0042645">
    <property type="term" value="C:mitochondrial nucleoid"/>
    <property type="evidence" value="ECO:0007669"/>
    <property type="project" value="TreeGrafter"/>
</dbReference>
<evidence type="ECO:0000256" key="1">
    <source>
        <dbReference type="ARBA" id="ARBA00023125"/>
    </source>
</evidence>